<dbReference type="InParanoid" id="F6WT90"/>
<feature type="compositionally biased region" description="Basic and acidic residues" evidence="1">
    <location>
        <begin position="483"/>
        <end position="494"/>
    </location>
</feature>
<evidence type="ECO:0000313" key="3">
    <source>
        <dbReference type="Proteomes" id="UP000008144"/>
    </source>
</evidence>
<name>F6WT90_CIOIN</name>
<reference evidence="2" key="4">
    <citation type="submission" date="2025-09" db="UniProtKB">
        <authorList>
            <consortium name="Ensembl"/>
        </authorList>
    </citation>
    <scope>IDENTIFICATION</scope>
</reference>
<dbReference type="Pfam" id="PF14854">
    <property type="entry name" value="LURAP"/>
    <property type="match status" value="1"/>
</dbReference>
<dbReference type="GO" id="GO:0043123">
    <property type="term" value="P:positive regulation of canonical NF-kappaB signal transduction"/>
    <property type="evidence" value="ECO:0007669"/>
    <property type="project" value="InterPro"/>
</dbReference>
<feature type="compositionally biased region" description="Basic and acidic residues" evidence="1">
    <location>
        <begin position="1"/>
        <end position="15"/>
    </location>
</feature>
<dbReference type="OMA" id="IENCARI"/>
<dbReference type="InterPro" id="IPR039499">
    <property type="entry name" value="LURA1/LRA25"/>
</dbReference>
<reference evidence="2" key="3">
    <citation type="submission" date="2025-08" db="UniProtKB">
        <authorList>
            <consortium name="Ensembl"/>
        </authorList>
    </citation>
    <scope>IDENTIFICATION</scope>
</reference>
<proteinExistence type="predicted"/>
<evidence type="ECO:0000313" key="2">
    <source>
        <dbReference type="Ensembl" id="ENSCINP00000004054.3"/>
    </source>
</evidence>
<dbReference type="AlphaFoldDB" id="F6WT90"/>
<feature type="region of interest" description="Disordered" evidence="1">
    <location>
        <begin position="390"/>
        <end position="440"/>
    </location>
</feature>
<dbReference type="Ensembl" id="ENSCINT00000004054.3">
    <property type="protein sequence ID" value="ENSCINP00000004054.3"/>
    <property type="gene ID" value="ENSCING00000002005.3"/>
</dbReference>
<protein>
    <submittedName>
        <fullName evidence="2">Uncharacterized protein</fullName>
    </submittedName>
</protein>
<accession>F6WT90</accession>
<dbReference type="GO" id="GO:0009966">
    <property type="term" value="P:regulation of signal transduction"/>
    <property type="evidence" value="ECO:0000318"/>
    <property type="project" value="GO_Central"/>
</dbReference>
<dbReference type="EMBL" id="EAAA01002762">
    <property type="status" value="NOT_ANNOTATED_CDS"/>
    <property type="molecule type" value="Genomic_DNA"/>
</dbReference>
<dbReference type="GeneTree" id="ENSGT00530000063790"/>
<reference evidence="2" key="2">
    <citation type="journal article" date="2008" name="Genome Biol.">
        <title>Improved genome assembly and evidence-based global gene model set for the chordate Ciona intestinalis: new insight into intron and operon populations.</title>
        <authorList>
            <person name="Satou Y."/>
            <person name="Mineta K."/>
            <person name="Ogasawara M."/>
            <person name="Sasakura Y."/>
            <person name="Shoguchi E."/>
            <person name="Ueno K."/>
            <person name="Yamada L."/>
            <person name="Matsumoto J."/>
            <person name="Wasserscheid J."/>
            <person name="Dewar K."/>
            <person name="Wiley G.B."/>
            <person name="Macmil S.L."/>
            <person name="Roe B.A."/>
            <person name="Zeller R.W."/>
            <person name="Hastings K.E."/>
            <person name="Lemaire P."/>
            <person name="Lindquist E."/>
            <person name="Endo T."/>
            <person name="Hotta K."/>
            <person name="Inaba K."/>
        </authorList>
    </citation>
    <scope>NUCLEOTIDE SEQUENCE [LARGE SCALE GENOMIC DNA]</scope>
    <source>
        <strain evidence="2">wild type</strain>
    </source>
</reference>
<evidence type="ECO:0000256" key="1">
    <source>
        <dbReference type="SAM" id="MobiDB-lite"/>
    </source>
</evidence>
<dbReference type="InterPro" id="IPR037443">
    <property type="entry name" value="LURAP1"/>
</dbReference>
<feature type="region of interest" description="Disordered" evidence="1">
    <location>
        <begin position="1"/>
        <end position="45"/>
    </location>
</feature>
<sequence length="494" mass="54890">MWKEKESELQNKCDNDSAIGDSESYSAGEESSHSRRKSSSDEMETDTMDMYGHLNAKLGTKVPGCLCKEAGDSIESCSKIFKESLAKQAAKTPRVIRVVPASVALANTNGNNKKSEDFSPRKDKSDMALKLQYLLHEMKKLRELDREILHQFLRVNDTVDEVKWLMDEREADLKRIMEDDVTSNDVTTHDATNNNVTEWKERTDTDMKYAVPVTAALTSYATLTSVKNSKRSNGVDAMVQGSSPADTSQKSASNPAENGYRSYSNPTYAKVDIGTKHGRPQEPPPYVERQDSYYNRFKASRPTSASSTRSGNPHSDPVWVKQGEPPSQRPKSASAASVSRKFSNRSKPGSVHRAIRDEWIAETAEKSIPEFHKQKDYQNLIGLSRVRAEATSIRGQPRPVARPRASGRDVGSAGSRTSSSSLTSSSSSSSSMHSPTRGVTHNAQRLAHDGQHITHNGQRVTHEAHRITHNGGNSFSRFGVTRQRPEDFRQRTDM</sequence>
<dbReference type="PANTHER" id="PTHR33767">
    <property type="entry name" value="LEUCINE RICH ADAPTOR PROTEIN 1-LIKE"/>
    <property type="match status" value="1"/>
</dbReference>
<keyword evidence="3" id="KW-1185">Reference proteome</keyword>
<organism evidence="2 3">
    <name type="scientific">Ciona intestinalis</name>
    <name type="common">Transparent sea squirt</name>
    <name type="synonym">Ascidia intestinalis</name>
    <dbReference type="NCBI Taxonomy" id="7719"/>
    <lineage>
        <taxon>Eukaryota</taxon>
        <taxon>Metazoa</taxon>
        <taxon>Chordata</taxon>
        <taxon>Tunicata</taxon>
        <taxon>Ascidiacea</taxon>
        <taxon>Phlebobranchia</taxon>
        <taxon>Cionidae</taxon>
        <taxon>Ciona</taxon>
    </lineage>
</organism>
<feature type="compositionally biased region" description="Polar residues" evidence="1">
    <location>
        <begin position="240"/>
        <end position="267"/>
    </location>
</feature>
<feature type="compositionally biased region" description="Polar residues" evidence="1">
    <location>
        <begin position="329"/>
        <end position="347"/>
    </location>
</feature>
<dbReference type="HOGENOM" id="CLU_552709_0_0_1"/>
<feature type="region of interest" description="Disordered" evidence="1">
    <location>
        <begin position="232"/>
        <end position="351"/>
    </location>
</feature>
<feature type="compositionally biased region" description="Low complexity" evidence="1">
    <location>
        <begin position="300"/>
        <end position="310"/>
    </location>
</feature>
<feature type="compositionally biased region" description="Low complexity" evidence="1">
    <location>
        <begin position="412"/>
        <end position="436"/>
    </location>
</feature>
<feature type="region of interest" description="Disordered" evidence="1">
    <location>
        <begin position="468"/>
        <end position="494"/>
    </location>
</feature>
<dbReference type="Proteomes" id="UP000008144">
    <property type="component" value="Chromosome 8"/>
</dbReference>
<dbReference type="PANTHER" id="PTHR33767:SF3">
    <property type="entry name" value="LEUCINE RICH ADAPTOR PROTEIN 1-LIKE"/>
    <property type="match status" value="1"/>
</dbReference>
<reference evidence="3" key="1">
    <citation type="journal article" date="2002" name="Science">
        <title>The draft genome of Ciona intestinalis: insights into chordate and vertebrate origins.</title>
        <authorList>
            <person name="Dehal P."/>
            <person name="Satou Y."/>
            <person name="Campbell R.K."/>
            <person name="Chapman J."/>
            <person name="Degnan B."/>
            <person name="De Tomaso A."/>
            <person name="Davidson B."/>
            <person name="Di Gregorio A."/>
            <person name="Gelpke M."/>
            <person name="Goodstein D.M."/>
            <person name="Harafuji N."/>
            <person name="Hastings K.E."/>
            <person name="Ho I."/>
            <person name="Hotta K."/>
            <person name="Huang W."/>
            <person name="Kawashima T."/>
            <person name="Lemaire P."/>
            <person name="Martinez D."/>
            <person name="Meinertzhagen I.A."/>
            <person name="Necula S."/>
            <person name="Nonaka M."/>
            <person name="Putnam N."/>
            <person name="Rash S."/>
            <person name="Saiga H."/>
            <person name="Satake M."/>
            <person name="Terry A."/>
            <person name="Yamada L."/>
            <person name="Wang H.G."/>
            <person name="Awazu S."/>
            <person name="Azumi K."/>
            <person name="Boore J."/>
            <person name="Branno M."/>
            <person name="Chin-Bow S."/>
            <person name="DeSantis R."/>
            <person name="Doyle S."/>
            <person name="Francino P."/>
            <person name="Keys D.N."/>
            <person name="Haga S."/>
            <person name="Hayashi H."/>
            <person name="Hino K."/>
            <person name="Imai K.S."/>
            <person name="Inaba K."/>
            <person name="Kano S."/>
            <person name="Kobayashi K."/>
            <person name="Kobayashi M."/>
            <person name="Lee B.I."/>
            <person name="Makabe K.W."/>
            <person name="Manohar C."/>
            <person name="Matassi G."/>
            <person name="Medina M."/>
            <person name="Mochizuki Y."/>
            <person name="Mount S."/>
            <person name="Morishita T."/>
            <person name="Miura S."/>
            <person name="Nakayama A."/>
            <person name="Nishizaka S."/>
            <person name="Nomoto H."/>
            <person name="Ohta F."/>
            <person name="Oishi K."/>
            <person name="Rigoutsos I."/>
            <person name="Sano M."/>
            <person name="Sasaki A."/>
            <person name="Sasakura Y."/>
            <person name="Shoguchi E."/>
            <person name="Shin-i T."/>
            <person name="Spagnuolo A."/>
            <person name="Stainier D."/>
            <person name="Suzuki M.M."/>
            <person name="Tassy O."/>
            <person name="Takatori N."/>
            <person name="Tokuoka M."/>
            <person name="Yagi K."/>
            <person name="Yoshizaki F."/>
            <person name="Wada S."/>
            <person name="Zhang C."/>
            <person name="Hyatt P.D."/>
            <person name="Larimer F."/>
            <person name="Detter C."/>
            <person name="Doggett N."/>
            <person name="Glavina T."/>
            <person name="Hawkins T."/>
            <person name="Richardson P."/>
            <person name="Lucas S."/>
            <person name="Kohara Y."/>
            <person name="Levine M."/>
            <person name="Satoh N."/>
            <person name="Rokhsar D.S."/>
        </authorList>
    </citation>
    <scope>NUCLEOTIDE SEQUENCE [LARGE SCALE GENOMIC DNA]</scope>
</reference>